<gene>
    <name evidence="2" type="ORF">LITE_LOCUS51910</name>
</gene>
<organism evidence="2 3">
    <name type="scientific">Linum tenue</name>
    <dbReference type="NCBI Taxonomy" id="586396"/>
    <lineage>
        <taxon>Eukaryota</taxon>
        <taxon>Viridiplantae</taxon>
        <taxon>Streptophyta</taxon>
        <taxon>Embryophyta</taxon>
        <taxon>Tracheophyta</taxon>
        <taxon>Spermatophyta</taxon>
        <taxon>Magnoliopsida</taxon>
        <taxon>eudicotyledons</taxon>
        <taxon>Gunneridae</taxon>
        <taxon>Pentapetalae</taxon>
        <taxon>rosids</taxon>
        <taxon>fabids</taxon>
        <taxon>Malpighiales</taxon>
        <taxon>Linaceae</taxon>
        <taxon>Linum</taxon>
    </lineage>
</organism>
<accession>A0AAV0S7G9</accession>
<keyword evidence="1" id="KW-0472">Membrane</keyword>
<evidence type="ECO:0000256" key="1">
    <source>
        <dbReference type="SAM" id="Phobius"/>
    </source>
</evidence>
<protein>
    <submittedName>
        <fullName evidence="2">Uncharacterized protein</fullName>
    </submittedName>
</protein>
<evidence type="ECO:0000313" key="3">
    <source>
        <dbReference type="Proteomes" id="UP001154282"/>
    </source>
</evidence>
<name>A0AAV0S7G9_9ROSI</name>
<feature type="transmembrane region" description="Helical" evidence="1">
    <location>
        <begin position="98"/>
        <end position="115"/>
    </location>
</feature>
<feature type="transmembrane region" description="Helical" evidence="1">
    <location>
        <begin position="34"/>
        <end position="53"/>
    </location>
</feature>
<keyword evidence="3" id="KW-1185">Reference proteome</keyword>
<dbReference type="Proteomes" id="UP001154282">
    <property type="component" value="Unassembled WGS sequence"/>
</dbReference>
<keyword evidence="1" id="KW-0812">Transmembrane</keyword>
<keyword evidence="1" id="KW-1133">Transmembrane helix</keyword>
<comment type="caution">
    <text evidence="2">The sequence shown here is derived from an EMBL/GenBank/DDBJ whole genome shotgun (WGS) entry which is preliminary data.</text>
</comment>
<sequence>MAHHHACMHVAIARATATKKTPLDLLLLLHGLDATFLLTIILLIGISIILVVLRLEVANSGDETIMGDVDRHLGLRQSVLGVKPLPLRIKASNPRTSLSSYISLIVVVVVSFFTFEGDEETEGDVGDLVHDGDFVLGVRDLHGEERLDHLAHVRHRCVLVQHRLEREGEHALGLLRDERAVGAGGGGHDRYHF</sequence>
<reference evidence="2" key="1">
    <citation type="submission" date="2022-08" db="EMBL/GenBank/DDBJ databases">
        <authorList>
            <person name="Gutierrez-Valencia J."/>
        </authorList>
    </citation>
    <scope>NUCLEOTIDE SEQUENCE</scope>
</reference>
<dbReference type="EMBL" id="CAMGYJ010000011">
    <property type="protein sequence ID" value="CAI0629179.1"/>
    <property type="molecule type" value="Genomic_DNA"/>
</dbReference>
<evidence type="ECO:0000313" key="2">
    <source>
        <dbReference type="EMBL" id="CAI0629179.1"/>
    </source>
</evidence>
<proteinExistence type="predicted"/>
<dbReference type="AlphaFoldDB" id="A0AAV0S7G9"/>